<keyword evidence="3" id="KW-1185">Reference proteome</keyword>
<proteinExistence type="predicted"/>
<evidence type="ECO:0000256" key="1">
    <source>
        <dbReference type="SAM" id="MobiDB-lite"/>
    </source>
</evidence>
<dbReference type="Proteomes" id="UP001189429">
    <property type="component" value="Unassembled WGS sequence"/>
</dbReference>
<sequence>MQFEFGYGLTESGWMARESASFWICLGREGAPPKSTARGWPRRRWGAFLDTLARLRPHEDPLRSCRLAAARRRRPPAPEAPSRVLQGHPSGLRGAAAVGRRA</sequence>
<feature type="region of interest" description="Disordered" evidence="1">
    <location>
        <begin position="69"/>
        <end position="102"/>
    </location>
</feature>
<organism evidence="2 3">
    <name type="scientific">Prorocentrum cordatum</name>
    <dbReference type="NCBI Taxonomy" id="2364126"/>
    <lineage>
        <taxon>Eukaryota</taxon>
        <taxon>Sar</taxon>
        <taxon>Alveolata</taxon>
        <taxon>Dinophyceae</taxon>
        <taxon>Prorocentrales</taxon>
        <taxon>Prorocentraceae</taxon>
        <taxon>Prorocentrum</taxon>
    </lineage>
</organism>
<reference evidence="2" key="1">
    <citation type="submission" date="2023-10" db="EMBL/GenBank/DDBJ databases">
        <authorList>
            <person name="Chen Y."/>
            <person name="Shah S."/>
            <person name="Dougan E. K."/>
            <person name="Thang M."/>
            <person name="Chan C."/>
        </authorList>
    </citation>
    <scope>NUCLEOTIDE SEQUENCE [LARGE SCALE GENOMIC DNA]</scope>
</reference>
<evidence type="ECO:0000313" key="2">
    <source>
        <dbReference type="EMBL" id="CAK0802859.1"/>
    </source>
</evidence>
<gene>
    <name evidence="2" type="ORF">PCOR1329_LOCUS10223</name>
</gene>
<comment type="caution">
    <text evidence="2">The sequence shown here is derived from an EMBL/GenBank/DDBJ whole genome shotgun (WGS) entry which is preliminary data.</text>
</comment>
<dbReference type="EMBL" id="CAUYUJ010002891">
    <property type="protein sequence ID" value="CAK0802859.1"/>
    <property type="molecule type" value="Genomic_DNA"/>
</dbReference>
<evidence type="ECO:0000313" key="3">
    <source>
        <dbReference type="Proteomes" id="UP001189429"/>
    </source>
</evidence>
<accession>A0ABN9QDV7</accession>
<protein>
    <submittedName>
        <fullName evidence="2">Uncharacterized protein</fullName>
    </submittedName>
</protein>
<feature type="compositionally biased region" description="Low complexity" evidence="1">
    <location>
        <begin position="91"/>
        <end position="102"/>
    </location>
</feature>
<name>A0ABN9QDV7_9DINO</name>